<comment type="caution">
    <text evidence="2">The sequence shown here is derived from an EMBL/GenBank/DDBJ whole genome shotgun (WGS) entry which is preliminary data.</text>
</comment>
<feature type="region of interest" description="Disordered" evidence="1">
    <location>
        <begin position="322"/>
        <end position="902"/>
    </location>
</feature>
<feature type="compositionally biased region" description="Acidic residues" evidence="1">
    <location>
        <begin position="446"/>
        <end position="457"/>
    </location>
</feature>
<reference evidence="2" key="1">
    <citation type="journal article" date="2020" name="Stud. Mycol.">
        <title>101 Dothideomycetes genomes: a test case for predicting lifestyles and emergence of pathogens.</title>
        <authorList>
            <person name="Haridas S."/>
            <person name="Albert R."/>
            <person name="Binder M."/>
            <person name="Bloem J."/>
            <person name="Labutti K."/>
            <person name="Salamov A."/>
            <person name="Andreopoulos B."/>
            <person name="Baker S."/>
            <person name="Barry K."/>
            <person name="Bills G."/>
            <person name="Bluhm B."/>
            <person name="Cannon C."/>
            <person name="Castanera R."/>
            <person name="Culley D."/>
            <person name="Daum C."/>
            <person name="Ezra D."/>
            <person name="Gonzalez J."/>
            <person name="Henrissat B."/>
            <person name="Kuo A."/>
            <person name="Liang C."/>
            <person name="Lipzen A."/>
            <person name="Lutzoni F."/>
            <person name="Magnuson J."/>
            <person name="Mondo S."/>
            <person name="Nolan M."/>
            <person name="Ohm R."/>
            <person name="Pangilinan J."/>
            <person name="Park H.-J."/>
            <person name="Ramirez L."/>
            <person name="Alfaro M."/>
            <person name="Sun H."/>
            <person name="Tritt A."/>
            <person name="Yoshinaga Y."/>
            <person name="Zwiers L.-H."/>
            <person name="Turgeon B."/>
            <person name="Goodwin S."/>
            <person name="Spatafora J."/>
            <person name="Crous P."/>
            <person name="Grigoriev I."/>
        </authorList>
    </citation>
    <scope>NUCLEOTIDE SEQUENCE</scope>
    <source>
        <strain evidence="2">CBS 690.94</strain>
    </source>
</reference>
<feature type="compositionally biased region" description="Polar residues" evidence="1">
    <location>
        <begin position="831"/>
        <end position="841"/>
    </location>
</feature>
<evidence type="ECO:0000313" key="2">
    <source>
        <dbReference type="EMBL" id="KAF2446137.1"/>
    </source>
</evidence>
<evidence type="ECO:0000256" key="1">
    <source>
        <dbReference type="SAM" id="MobiDB-lite"/>
    </source>
</evidence>
<gene>
    <name evidence="2" type="ORF">P171DRAFT_252835</name>
</gene>
<feature type="compositionally biased region" description="Basic and acidic residues" evidence="1">
    <location>
        <begin position="536"/>
        <end position="545"/>
    </location>
</feature>
<feature type="compositionally biased region" description="Basic and acidic residues" evidence="1">
    <location>
        <begin position="578"/>
        <end position="603"/>
    </location>
</feature>
<dbReference type="Proteomes" id="UP000799764">
    <property type="component" value="Unassembled WGS sequence"/>
</dbReference>
<feature type="compositionally biased region" description="Polar residues" evidence="1">
    <location>
        <begin position="459"/>
        <end position="468"/>
    </location>
</feature>
<dbReference type="OrthoDB" id="3800814at2759"/>
<feature type="compositionally biased region" description="Basic and acidic residues" evidence="1">
    <location>
        <begin position="371"/>
        <end position="385"/>
    </location>
</feature>
<keyword evidence="3" id="KW-1185">Reference proteome</keyword>
<protein>
    <submittedName>
        <fullName evidence="2">Uncharacterized protein</fullName>
    </submittedName>
</protein>
<dbReference type="AlphaFoldDB" id="A0A9P4UEE8"/>
<organism evidence="2 3">
    <name type="scientific">Karstenula rhodostoma CBS 690.94</name>
    <dbReference type="NCBI Taxonomy" id="1392251"/>
    <lineage>
        <taxon>Eukaryota</taxon>
        <taxon>Fungi</taxon>
        <taxon>Dikarya</taxon>
        <taxon>Ascomycota</taxon>
        <taxon>Pezizomycotina</taxon>
        <taxon>Dothideomycetes</taxon>
        <taxon>Pleosporomycetidae</taxon>
        <taxon>Pleosporales</taxon>
        <taxon>Massarineae</taxon>
        <taxon>Didymosphaeriaceae</taxon>
        <taxon>Karstenula</taxon>
    </lineage>
</organism>
<accession>A0A9P4UEE8</accession>
<feature type="compositionally biased region" description="Basic residues" evidence="1">
    <location>
        <begin position="872"/>
        <end position="882"/>
    </location>
</feature>
<name>A0A9P4UEE8_9PLEO</name>
<dbReference type="EMBL" id="MU001498">
    <property type="protein sequence ID" value="KAF2446137.1"/>
    <property type="molecule type" value="Genomic_DNA"/>
</dbReference>
<feature type="region of interest" description="Disordered" evidence="1">
    <location>
        <begin position="100"/>
        <end position="127"/>
    </location>
</feature>
<feature type="compositionally biased region" description="Polar residues" evidence="1">
    <location>
        <begin position="806"/>
        <end position="817"/>
    </location>
</feature>
<feature type="compositionally biased region" description="Basic and acidic residues" evidence="1">
    <location>
        <begin position="757"/>
        <end position="767"/>
    </location>
</feature>
<proteinExistence type="predicted"/>
<feature type="compositionally biased region" description="Low complexity" evidence="1">
    <location>
        <begin position="849"/>
        <end position="858"/>
    </location>
</feature>
<feature type="compositionally biased region" description="Basic residues" evidence="1">
    <location>
        <begin position="694"/>
        <end position="709"/>
    </location>
</feature>
<feature type="compositionally biased region" description="Basic and acidic residues" evidence="1">
    <location>
        <begin position="322"/>
        <end position="343"/>
    </location>
</feature>
<evidence type="ECO:0000313" key="3">
    <source>
        <dbReference type="Proteomes" id="UP000799764"/>
    </source>
</evidence>
<feature type="compositionally biased region" description="Basic and acidic residues" evidence="1">
    <location>
        <begin position="26"/>
        <end position="42"/>
    </location>
</feature>
<feature type="compositionally biased region" description="Polar residues" evidence="1">
    <location>
        <begin position="680"/>
        <end position="690"/>
    </location>
</feature>
<sequence length="902" mass="99463">MNHEYNFDIQVGRRTGAETVSDDEIERQWSEHEAEKRRRAEKSSQGTKLYDITALVKEIKTDGREGVTEQQRQEIRDIQHAKQKFYMDPGRLAMINGEAHRPQQRAQGDSYRPARDGPLNTPYPSQLHPHAFLADAIAAGREKSEHAHADAARKQQIRDCEKCFKLRRYNRPCQAHRNTHDNMLTAVPLCPHIDMRLFWYADDPANKKDSWMLTVSGVHAQDVKAHADCKVKPAMDGVDELVRLLEKDLQRRGLQAPNLRRAVRQLPMVWELERRDERDGLVAVTHVPLQLPPEGELDPSQSGVLFLPLGSYTGVHKKVRAVEEGERDEKVEKRKAREAEARRRVMGPRRRATKELETETGAAKKAAPKPTPKEKKTKEPEDRFKLSRKPAADPEPAADPKPADAPSPTSKKSTKHTPKATPTPKKPAKSPAPEKPSTSKRTEFIYDSDDGLSDDEAAPSTSNVQPKKQSSKRRIKESDVAPFDQDIQEPPSKKRKAARKEEAIRPPSKKRKASPEEEVIRQPTSESGIATPDVAESSKPEKAVSGEEVVAEETASRKKRKASSKAGASGMVKKRKVAVVEKEPDTDVVEKEPKIDTDIKTVDPNDTDNASTKKRKASSKASTSGVVKKRKVSTVEEVPETGTEIKTVDSNDIASFKAGASVSIKKTRKVSTVDEEPEAVTNNSNPNDIDNGSPKKHKASSEAKKKRKVSTVEEPKVVTSNNSKNSNPNDIDDTSPKKRKASSKASASASIKKRKVSVVEEEPKVDLPNDIDNGSPKKRKASSKASSSTTTKKRKISVVDEEREVITSNSNPNPNDITNAPPTATPETPVEFQQPTPTATSLVAPATETRSPSSTSPRLGNAAVEEPPAASSRRRSSIRRSKSAADGGSVEDEVDYGSIGEE</sequence>
<feature type="region of interest" description="Disordered" evidence="1">
    <location>
        <begin position="1"/>
        <end position="44"/>
    </location>
</feature>
<feature type="compositionally biased region" description="Acidic residues" evidence="1">
    <location>
        <begin position="889"/>
        <end position="902"/>
    </location>
</feature>
<feature type="compositionally biased region" description="Low complexity" evidence="1">
    <location>
        <begin position="818"/>
        <end position="829"/>
    </location>
</feature>
<feature type="compositionally biased region" description="Low complexity" evidence="1">
    <location>
        <begin position="720"/>
        <end position="729"/>
    </location>
</feature>